<dbReference type="EMBL" id="JAQMWT010000443">
    <property type="protein sequence ID" value="KAJ8601255.1"/>
    <property type="molecule type" value="Genomic_DNA"/>
</dbReference>
<dbReference type="GO" id="GO:0072546">
    <property type="term" value="C:EMC complex"/>
    <property type="evidence" value="ECO:0007669"/>
    <property type="project" value="TreeGrafter"/>
</dbReference>
<dbReference type="AlphaFoldDB" id="A0AAD7UBE4"/>
<comment type="subcellular location">
    <subcellularLocation>
        <location evidence="1">Membrane</location>
        <topology evidence="1">Multi-pass membrane protein</topology>
    </subcellularLocation>
</comment>
<feature type="transmembrane region" description="Helical" evidence="9">
    <location>
        <begin position="16"/>
        <end position="35"/>
    </location>
</feature>
<dbReference type="PIRSF" id="PIRSF010045">
    <property type="entry name" value="DUF850_TM_euk"/>
    <property type="match status" value="1"/>
</dbReference>
<reference evidence="10" key="1">
    <citation type="submission" date="2023-01" db="EMBL/GenBank/DDBJ databases">
        <title>Metagenome sequencing of chrysophaentin producing Chrysophaeum taylorii.</title>
        <authorList>
            <person name="Davison J."/>
            <person name="Bewley C."/>
        </authorList>
    </citation>
    <scope>NUCLEOTIDE SEQUENCE</scope>
    <source>
        <strain evidence="10">NIES-1699</strain>
    </source>
</reference>
<evidence type="ECO:0000256" key="2">
    <source>
        <dbReference type="ARBA" id="ARBA00005376"/>
    </source>
</evidence>
<feature type="compositionally biased region" description="Low complexity" evidence="8">
    <location>
        <begin position="264"/>
        <end position="273"/>
    </location>
</feature>
<accession>A0AAD7UBE4</accession>
<dbReference type="GO" id="GO:0034975">
    <property type="term" value="P:protein folding in endoplasmic reticulum"/>
    <property type="evidence" value="ECO:0007669"/>
    <property type="project" value="TreeGrafter"/>
</dbReference>
<evidence type="ECO:0000313" key="11">
    <source>
        <dbReference type="Proteomes" id="UP001230188"/>
    </source>
</evidence>
<feature type="region of interest" description="Disordered" evidence="8">
    <location>
        <begin position="260"/>
        <end position="288"/>
    </location>
</feature>
<sequence>MITDAPLLLDPAIRDWVVLPMVAIMVLMGLCRHYAQQLLKSNQSLDPDEVRHKQTLMRCSRLRNRGQFLPASSFHARKAYFLTKETGILRQKVSKSGLNPMANPLGMIDHVKGNMLYMLPNMVMMGIISYFFQGFVLVKVPFPLTNRFKVMLQRGVDLATLDVSYVSSLSWYFLVMFGLRGFFKILLGEDSDALDEARATQMQMGMGVGMGGGGGMFDAPAAYKHEREELEMAHHNWVLEDSELKLVGPTVAARISAERMGTLASSRSASASKKAPRVKKIRKKAKAP</sequence>
<dbReference type="SMART" id="SM01415">
    <property type="entry name" value="DUF106"/>
    <property type="match status" value="1"/>
</dbReference>
<feature type="compositionally biased region" description="Basic residues" evidence="8">
    <location>
        <begin position="274"/>
        <end position="288"/>
    </location>
</feature>
<dbReference type="PANTHER" id="PTHR13116:SF5">
    <property type="entry name" value="ER MEMBRANE PROTEIN COMPLEX SUBUNIT 3"/>
    <property type="match status" value="1"/>
</dbReference>
<dbReference type="Pfam" id="PF01956">
    <property type="entry name" value="EMC3_TMCO1"/>
    <property type="match status" value="1"/>
</dbReference>
<comment type="caution">
    <text evidence="10">The sequence shown here is derived from an EMBL/GenBank/DDBJ whole genome shotgun (WGS) entry which is preliminary data.</text>
</comment>
<protein>
    <recommendedName>
        <fullName evidence="3 7">ER membrane protein complex subunit 3</fullName>
    </recommendedName>
</protein>
<evidence type="ECO:0000256" key="4">
    <source>
        <dbReference type="ARBA" id="ARBA00022692"/>
    </source>
</evidence>
<organism evidence="10 11">
    <name type="scientific">Chrysophaeum taylorii</name>
    <dbReference type="NCBI Taxonomy" id="2483200"/>
    <lineage>
        <taxon>Eukaryota</taxon>
        <taxon>Sar</taxon>
        <taxon>Stramenopiles</taxon>
        <taxon>Ochrophyta</taxon>
        <taxon>Pelagophyceae</taxon>
        <taxon>Pelagomonadales</taxon>
        <taxon>Pelagomonadaceae</taxon>
        <taxon>Chrysophaeum</taxon>
    </lineage>
</organism>
<dbReference type="InterPro" id="IPR008568">
    <property type="entry name" value="EMC3"/>
</dbReference>
<comment type="similarity">
    <text evidence="2 7">Belongs to the EMC3 family.</text>
</comment>
<evidence type="ECO:0000256" key="7">
    <source>
        <dbReference type="PIRNR" id="PIRNR010045"/>
    </source>
</evidence>
<keyword evidence="4 9" id="KW-0812">Transmembrane</keyword>
<evidence type="ECO:0000256" key="1">
    <source>
        <dbReference type="ARBA" id="ARBA00004141"/>
    </source>
</evidence>
<evidence type="ECO:0000256" key="5">
    <source>
        <dbReference type="ARBA" id="ARBA00022989"/>
    </source>
</evidence>
<evidence type="ECO:0000256" key="9">
    <source>
        <dbReference type="SAM" id="Phobius"/>
    </source>
</evidence>
<keyword evidence="6 9" id="KW-0472">Membrane</keyword>
<dbReference type="PANTHER" id="PTHR13116">
    <property type="entry name" value="ER MEMBRANE PROTEIN COMPLEX SUBUNIT 3"/>
    <property type="match status" value="1"/>
</dbReference>
<feature type="transmembrane region" description="Helical" evidence="9">
    <location>
        <begin position="116"/>
        <end position="138"/>
    </location>
</feature>
<keyword evidence="5 9" id="KW-1133">Transmembrane helix</keyword>
<gene>
    <name evidence="10" type="ORF">CTAYLR_003267</name>
</gene>
<dbReference type="Proteomes" id="UP001230188">
    <property type="component" value="Unassembled WGS sequence"/>
</dbReference>
<feature type="transmembrane region" description="Helical" evidence="9">
    <location>
        <begin position="158"/>
        <end position="179"/>
    </location>
</feature>
<keyword evidence="11" id="KW-1185">Reference proteome</keyword>
<dbReference type="InterPro" id="IPR002809">
    <property type="entry name" value="EMC3/TMCO1"/>
</dbReference>
<proteinExistence type="inferred from homology"/>
<evidence type="ECO:0000256" key="8">
    <source>
        <dbReference type="SAM" id="MobiDB-lite"/>
    </source>
</evidence>
<name>A0AAD7UBE4_9STRA</name>
<evidence type="ECO:0000313" key="10">
    <source>
        <dbReference type="EMBL" id="KAJ8601255.1"/>
    </source>
</evidence>
<evidence type="ECO:0000256" key="3">
    <source>
        <dbReference type="ARBA" id="ARBA00020822"/>
    </source>
</evidence>
<evidence type="ECO:0000256" key="6">
    <source>
        <dbReference type="ARBA" id="ARBA00023136"/>
    </source>
</evidence>